<sequence length="208" mass="23263">MRWMVYVLAAHAIVAMVDKGEGRKGAAIVISTLCLLCLLCRSDLVSWASRQGSLVYYGVDGLRRYLEDKGVAFVDVGIALFCYEMLGVLVLLSFWLACFVMQPVKQCFLQPIGTLVGVTRDIFGQGFMRTAEDSYKLVLEKVHSKFADIAKRMQVDPVRLSTAYAEGAICRGLLKPLLVPMKLYGAYLLVRGWRHVMMNLSSLQKQVL</sequence>
<keyword evidence="1" id="KW-1133">Transmembrane helix</keyword>
<dbReference type="AlphaFoldDB" id="L1J8Y2"/>
<evidence type="ECO:0000256" key="1">
    <source>
        <dbReference type="SAM" id="Phobius"/>
    </source>
</evidence>
<keyword evidence="1" id="KW-0812">Transmembrane</keyword>
<keyword evidence="1" id="KW-0472">Membrane</keyword>
<reference evidence="4" key="2">
    <citation type="submission" date="2012-11" db="EMBL/GenBank/DDBJ databases">
        <authorList>
            <person name="Kuo A."/>
            <person name="Curtis B.A."/>
            <person name="Tanifuji G."/>
            <person name="Burki F."/>
            <person name="Gruber A."/>
            <person name="Irimia M."/>
            <person name="Maruyama S."/>
            <person name="Arias M.C."/>
            <person name="Ball S.G."/>
            <person name="Gile G.H."/>
            <person name="Hirakawa Y."/>
            <person name="Hopkins J.F."/>
            <person name="Rensing S.A."/>
            <person name="Schmutz J."/>
            <person name="Symeonidi A."/>
            <person name="Elias M."/>
            <person name="Eveleigh R.J."/>
            <person name="Herman E.K."/>
            <person name="Klute M.J."/>
            <person name="Nakayama T."/>
            <person name="Obornik M."/>
            <person name="Reyes-Prieto A."/>
            <person name="Armbrust E.V."/>
            <person name="Aves S.J."/>
            <person name="Beiko R.G."/>
            <person name="Coutinho P."/>
            <person name="Dacks J.B."/>
            <person name="Durnford D.G."/>
            <person name="Fast N.M."/>
            <person name="Green B.R."/>
            <person name="Grisdale C."/>
            <person name="Hempe F."/>
            <person name="Henrissat B."/>
            <person name="Hoppner M.P."/>
            <person name="Ishida K.-I."/>
            <person name="Kim E."/>
            <person name="Koreny L."/>
            <person name="Kroth P.G."/>
            <person name="Liu Y."/>
            <person name="Malik S.-B."/>
            <person name="Maier U.G."/>
            <person name="McRose D."/>
            <person name="Mock T."/>
            <person name="Neilson J.A."/>
            <person name="Onodera N.T."/>
            <person name="Poole A.M."/>
            <person name="Pritham E.J."/>
            <person name="Richards T.A."/>
            <person name="Rocap G."/>
            <person name="Roy S.W."/>
            <person name="Sarai C."/>
            <person name="Schaack S."/>
            <person name="Shirato S."/>
            <person name="Slamovits C.H."/>
            <person name="Spencer D.F."/>
            <person name="Suzuki S."/>
            <person name="Worden A.Z."/>
            <person name="Zauner S."/>
            <person name="Barry K."/>
            <person name="Bell C."/>
            <person name="Bharti A.K."/>
            <person name="Crow J.A."/>
            <person name="Grimwood J."/>
            <person name="Kramer R."/>
            <person name="Lindquist E."/>
            <person name="Lucas S."/>
            <person name="Salamov A."/>
            <person name="McFadden G.I."/>
            <person name="Lane C.E."/>
            <person name="Keeling P.J."/>
            <person name="Gray M.W."/>
            <person name="Grigoriev I.V."/>
            <person name="Archibald J.M."/>
        </authorList>
    </citation>
    <scope>NUCLEOTIDE SEQUENCE</scope>
    <source>
        <strain evidence="4">CCMP2712</strain>
    </source>
</reference>
<protein>
    <submittedName>
        <fullName evidence="2 3">Uncharacterized protein</fullName>
    </submittedName>
</protein>
<dbReference type="Proteomes" id="UP000011087">
    <property type="component" value="Unassembled WGS sequence"/>
</dbReference>
<proteinExistence type="predicted"/>
<name>L1J8Y2_GUITC</name>
<feature type="transmembrane region" description="Helical" evidence="1">
    <location>
        <begin position="72"/>
        <end position="100"/>
    </location>
</feature>
<gene>
    <name evidence="2" type="ORF">GUITHDRAFT_152812</name>
</gene>
<evidence type="ECO:0000313" key="3">
    <source>
        <dbReference type="EnsemblProtists" id="EKX44981"/>
    </source>
</evidence>
<keyword evidence="4" id="KW-1185">Reference proteome</keyword>
<dbReference type="GeneID" id="17301742"/>
<evidence type="ECO:0000313" key="2">
    <source>
        <dbReference type="EMBL" id="EKX44981.1"/>
    </source>
</evidence>
<organism evidence="2">
    <name type="scientific">Guillardia theta (strain CCMP2712)</name>
    <name type="common">Cryptophyte</name>
    <dbReference type="NCBI Taxonomy" id="905079"/>
    <lineage>
        <taxon>Eukaryota</taxon>
        <taxon>Cryptophyceae</taxon>
        <taxon>Pyrenomonadales</taxon>
        <taxon>Geminigeraceae</taxon>
        <taxon>Guillardia</taxon>
    </lineage>
</organism>
<dbReference type="EnsemblProtists" id="EKX44981">
    <property type="protein sequence ID" value="EKX44981"/>
    <property type="gene ID" value="GUITHDRAFT_152812"/>
</dbReference>
<dbReference type="HOGENOM" id="CLU_1323105_0_0_1"/>
<accession>L1J8Y2</accession>
<reference evidence="3" key="3">
    <citation type="submission" date="2016-03" db="UniProtKB">
        <authorList>
            <consortium name="EnsemblProtists"/>
        </authorList>
    </citation>
    <scope>IDENTIFICATION</scope>
</reference>
<evidence type="ECO:0000313" key="4">
    <source>
        <dbReference type="Proteomes" id="UP000011087"/>
    </source>
</evidence>
<dbReference type="OrthoDB" id="10504487at2759"/>
<reference evidence="2 4" key="1">
    <citation type="journal article" date="2012" name="Nature">
        <title>Algal genomes reveal evolutionary mosaicism and the fate of nucleomorphs.</title>
        <authorList>
            <consortium name="DOE Joint Genome Institute"/>
            <person name="Curtis B.A."/>
            <person name="Tanifuji G."/>
            <person name="Burki F."/>
            <person name="Gruber A."/>
            <person name="Irimia M."/>
            <person name="Maruyama S."/>
            <person name="Arias M.C."/>
            <person name="Ball S.G."/>
            <person name="Gile G.H."/>
            <person name="Hirakawa Y."/>
            <person name="Hopkins J.F."/>
            <person name="Kuo A."/>
            <person name="Rensing S.A."/>
            <person name="Schmutz J."/>
            <person name="Symeonidi A."/>
            <person name="Elias M."/>
            <person name="Eveleigh R.J."/>
            <person name="Herman E.K."/>
            <person name="Klute M.J."/>
            <person name="Nakayama T."/>
            <person name="Obornik M."/>
            <person name="Reyes-Prieto A."/>
            <person name="Armbrust E.V."/>
            <person name="Aves S.J."/>
            <person name="Beiko R.G."/>
            <person name="Coutinho P."/>
            <person name="Dacks J.B."/>
            <person name="Durnford D.G."/>
            <person name="Fast N.M."/>
            <person name="Green B.R."/>
            <person name="Grisdale C.J."/>
            <person name="Hempel F."/>
            <person name="Henrissat B."/>
            <person name="Hoppner M.P."/>
            <person name="Ishida K."/>
            <person name="Kim E."/>
            <person name="Koreny L."/>
            <person name="Kroth P.G."/>
            <person name="Liu Y."/>
            <person name="Malik S.B."/>
            <person name="Maier U.G."/>
            <person name="McRose D."/>
            <person name="Mock T."/>
            <person name="Neilson J.A."/>
            <person name="Onodera N.T."/>
            <person name="Poole A.M."/>
            <person name="Pritham E.J."/>
            <person name="Richards T.A."/>
            <person name="Rocap G."/>
            <person name="Roy S.W."/>
            <person name="Sarai C."/>
            <person name="Schaack S."/>
            <person name="Shirato S."/>
            <person name="Slamovits C.H."/>
            <person name="Spencer D.F."/>
            <person name="Suzuki S."/>
            <person name="Worden A.Z."/>
            <person name="Zauner S."/>
            <person name="Barry K."/>
            <person name="Bell C."/>
            <person name="Bharti A.K."/>
            <person name="Crow J.A."/>
            <person name="Grimwood J."/>
            <person name="Kramer R."/>
            <person name="Lindquist E."/>
            <person name="Lucas S."/>
            <person name="Salamov A."/>
            <person name="McFadden G.I."/>
            <person name="Lane C.E."/>
            <person name="Keeling P.J."/>
            <person name="Gray M.W."/>
            <person name="Grigoriev I.V."/>
            <person name="Archibald J.M."/>
        </authorList>
    </citation>
    <scope>NUCLEOTIDE SEQUENCE</scope>
    <source>
        <strain evidence="2 4">CCMP2712</strain>
    </source>
</reference>
<dbReference type="PaxDb" id="55529-EKX44981"/>
<dbReference type="EMBL" id="JH993001">
    <property type="protein sequence ID" value="EKX44981.1"/>
    <property type="molecule type" value="Genomic_DNA"/>
</dbReference>
<dbReference type="RefSeq" id="XP_005831961.1">
    <property type="nucleotide sequence ID" value="XM_005831904.1"/>
</dbReference>
<dbReference type="KEGG" id="gtt:GUITHDRAFT_152812"/>